<gene>
    <name evidence="4" type="ORF">CVLEPA_LOCUS7879</name>
</gene>
<dbReference type="PANTHER" id="PTHR10877:SF183">
    <property type="entry name" value="AT14535P-RELATED"/>
    <property type="match status" value="1"/>
</dbReference>
<dbReference type="Pfam" id="PF01477">
    <property type="entry name" value="PLAT"/>
    <property type="match status" value="1"/>
</dbReference>
<feature type="domain" description="PLAT" evidence="3">
    <location>
        <begin position="858"/>
        <end position="980"/>
    </location>
</feature>
<evidence type="ECO:0000313" key="4">
    <source>
        <dbReference type="EMBL" id="CAK8677893.1"/>
    </source>
</evidence>
<comment type="caution">
    <text evidence="4">The sequence shown here is derived from an EMBL/GenBank/DDBJ whole genome shotgun (WGS) entry which is preliminary data.</text>
</comment>
<sequence length="1243" mass="138011">MSFSPLIPPGVTAGIECVENCGKPVVRSRLLRLRVLCGGCKHLKLKTHQNLVYKWLLTTPSGEILAKSKVERYRNNSDNTYVVVPSDFKHVGQISAELEMMIDGNPGQTLSSAHYIFELAPGPSTGLCNIQPTSGVAMKTTFSIQCFNFGDNEYVTYKVYLSDDVLPGLSSDLQETVVYDGADNTIKDLLLPPGRSEFGYRLKIRIVATNTHGDASFTVVYCQVAQPASEDILSLLGSGVLEKNSLLKQLIKTGYINGPIPFITSATAVMKASPPDLNISASVYVIAGVTMAEELKKLKPNSLSDAARIFHAVADICECMKGFAPFVEGLHAESIINSTRWIVESLTASIRDVPVAYISINYPHVKTLLVSAMNVFSELTQLASETPSVSVAEQMESFKQREKVLRMMDKLNKISKNFKEVSVTENELVEIIHPVHNNSNMNPKSTTNKGLVVTNSFVNDTEDEKSVAVSTFYYNPFKAKIAQRSVRNSSEINLPVVGMSVLRMGNGSTNASSTTSPKLHQKAPSDFKLFLPLKALAGQHDDVIETEAITSIYLPPPCHKNTLDLKEIIESRENSHQHIANFQKKCGSALLEINLDSGKLEVESRKRSLSAKKRSADDEPVAFLVFRVKRPCRFPNLPCIGVNFVKSTKPSSSCSGGNCDDEYEVIHFVALPKQRFVDEGVAEDPWSIPITNNLLKHNTEDKHSTVVLLVEDLQGDPLYEKRNTFDVENHQKVIINMLRADCFAWINNLEEWNSANCSAGTFVTNGRLLCKCKQDLPDGLEIPLMFAASLIILPNAINFLDMGSLLSKLYNNAYIVLTVMIWWFVFLPAFAWSRRQDKLDQLKRKIVIPSDSDPRDSFLYEVVVFTGVMKTAGTSANVTIVLEGENGVCSLPHVISNLSSGLLQRGSVDTFLITSSNNLGQVASVKLWHDNKGSNPAWYLERVAVYDLQAKTKPSSCSFFVGWRWLALDVFPFSCELKMNRATREDLISFQTLWRIGFVKEVQDANIWTSAFHRPACSTFSCTQRIACCSVAVFGFMLVSIMFYGSTGVDTYRASVGYVTLDLSTAVSSAEAAVLMMPVNYFVNYVFRHLPPDELSHQSRSSVEITKKDTTDKSNVSIVIEDCNEWPHPSGIGTMDLTVHHIHAKPSWLKTPNMYLNHPSERSIITGLNVEEQHNSRSENSEEIIPAVLSREDSSPVSSDQSDTEVWYDAVTDLQESRDVFAHVLVDLSKIRNFAAKNLSSFR</sequence>
<keyword evidence="5" id="KW-1185">Reference proteome</keyword>
<feature type="transmembrane region" description="Helical" evidence="2">
    <location>
        <begin position="1024"/>
        <end position="1045"/>
    </location>
</feature>
<keyword evidence="2" id="KW-0472">Membrane</keyword>
<proteinExistence type="predicted"/>
<dbReference type="PANTHER" id="PTHR10877">
    <property type="entry name" value="POLYCYSTIN FAMILY MEMBER"/>
    <property type="match status" value="1"/>
</dbReference>
<keyword evidence="2" id="KW-0812">Transmembrane</keyword>
<feature type="transmembrane region" description="Helical" evidence="2">
    <location>
        <begin position="812"/>
        <end position="832"/>
    </location>
</feature>
<name>A0ABP0FG80_CLALP</name>
<dbReference type="InterPro" id="IPR001024">
    <property type="entry name" value="PLAT/LH2_dom"/>
</dbReference>
<dbReference type="InterPro" id="IPR036392">
    <property type="entry name" value="PLAT/LH2_dom_sf"/>
</dbReference>
<dbReference type="Proteomes" id="UP001642483">
    <property type="component" value="Unassembled WGS sequence"/>
</dbReference>
<dbReference type="Gene3D" id="2.60.60.20">
    <property type="entry name" value="PLAT/LH2 domain"/>
    <property type="match status" value="1"/>
</dbReference>
<accession>A0ABP0FG80</accession>
<protein>
    <recommendedName>
        <fullName evidence="3">PLAT domain-containing protein</fullName>
    </recommendedName>
</protein>
<dbReference type="EMBL" id="CAWYQH010000046">
    <property type="protein sequence ID" value="CAK8677893.1"/>
    <property type="molecule type" value="Genomic_DNA"/>
</dbReference>
<keyword evidence="2" id="KW-1133">Transmembrane helix</keyword>
<dbReference type="SMART" id="SM00308">
    <property type="entry name" value="LH2"/>
    <property type="match status" value="1"/>
</dbReference>
<dbReference type="Pfam" id="PF02010">
    <property type="entry name" value="REJ"/>
    <property type="match status" value="1"/>
</dbReference>
<evidence type="ECO:0000259" key="3">
    <source>
        <dbReference type="PROSITE" id="PS50095"/>
    </source>
</evidence>
<dbReference type="InterPro" id="IPR051223">
    <property type="entry name" value="Polycystin"/>
</dbReference>
<evidence type="ECO:0000256" key="2">
    <source>
        <dbReference type="SAM" id="Phobius"/>
    </source>
</evidence>
<evidence type="ECO:0000313" key="5">
    <source>
        <dbReference type="Proteomes" id="UP001642483"/>
    </source>
</evidence>
<dbReference type="InterPro" id="IPR002859">
    <property type="entry name" value="PKD/REJ-like"/>
</dbReference>
<organism evidence="4 5">
    <name type="scientific">Clavelina lepadiformis</name>
    <name type="common">Light-bulb sea squirt</name>
    <name type="synonym">Ascidia lepadiformis</name>
    <dbReference type="NCBI Taxonomy" id="159417"/>
    <lineage>
        <taxon>Eukaryota</taxon>
        <taxon>Metazoa</taxon>
        <taxon>Chordata</taxon>
        <taxon>Tunicata</taxon>
        <taxon>Ascidiacea</taxon>
        <taxon>Aplousobranchia</taxon>
        <taxon>Clavelinidae</taxon>
        <taxon>Clavelina</taxon>
    </lineage>
</organism>
<dbReference type="SUPFAM" id="SSF49723">
    <property type="entry name" value="Lipase/lipooxygenase domain (PLAT/LH2 domain)"/>
    <property type="match status" value="1"/>
</dbReference>
<dbReference type="PROSITE" id="PS50095">
    <property type="entry name" value="PLAT"/>
    <property type="match status" value="1"/>
</dbReference>
<evidence type="ECO:0000256" key="1">
    <source>
        <dbReference type="PROSITE-ProRule" id="PRU00152"/>
    </source>
</evidence>
<comment type="caution">
    <text evidence="1">Lacks conserved residue(s) required for the propagation of feature annotation.</text>
</comment>
<reference evidence="4 5" key="1">
    <citation type="submission" date="2024-02" db="EMBL/GenBank/DDBJ databases">
        <authorList>
            <person name="Daric V."/>
            <person name="Darras S."/>
        </authorList>
    </citation>
    <scope>NUCLEOTIDE SEQUENCE [LARGE SCALE GENOMIC DNA]</scope>
</reference>